<dbReference type="AlphaFoldDB" id="I4HWU4"/>
<organism evidence="2 3">
    <name type="scientific">Microcystis aeruginosa PCC 9808</name>
    <dbReference type="NCBI Taxonomy" id="1160284"/>
    <lineage>
        <taxon>Bacteria</taxon>
        <taxon>Bacillati</taxon>
        <taxon>Cyanobacteriota</taxon>
        <taxon>Cyanophyceae</taxon>
        <taxon>Oscillatoriophycideae</taxon>
        <taxon>Chroococcales</taxon>
        <taxon>Microcystaceae</taxon>
        <taxon>Microcystis</taxon>
    </lineage>
</organism>
<dbReference type="SUPFAM" id="SSF47598">
    <property type="entry name" value="Ribbon-helix-helix"/>
    <property type="match status" value="1"/>
</dbReference>
<dbReference type="HOGENOM" id="CLU_163303_0_0_3"/>
<dbReference type="Gene3D" id="1.10.1220.10">
    <property type="entry name" value="Met repressor-like"/>
    <property type="match status" value="1"/>
</dbReference>
<dbReference type="InterPro" id="IPR010985">
    <property type="entry name" value="Ribbon_hlx_hlx"/>
</dbReference>
<gene>
    <name evidence="2" type="ORF">MICAG_3110005</name>
</gene>
<evidence type="ECO:0000313" key="3">
    <source>
        <dbReference type="Proteomes" id="UP000005291"/>
    </source>
</evidence>
<evidence type="ECO:0000313" key="2">
    <source>
        <dbReference type="EMBL" id="CCI26518.1"/>
    </source>
</evidence>
<proteinExistence type="predicted"/>
<dbReference type="Proteomes" id="UP000005291">
    <property type="component" value="Unassembled WGS sequence"/>
</dbReference>
<dbReference type="InterPro" id="IPR013321">
    <property type="entry name" value="Arc_rbn_hlx_hlx"/>
</dbReference>
<accession>I4HWU4</accession>
<protein>
    <recommendedName>
        <fullName evidence="1">Antitoxin FitA-like ribbon-helix-helix domain-containing protein</fullName>
    </recommendedName>
</protein>
<sequence length="124" mass="14295">MATIILENLPDKLIEQIQKLAQQHNQSINEQIISILQQAVEKPQTPLKFLISPETDPTWEERRKAVPQLQAQIDQSPRLNPLDYESPDSTELIRENREKENGYPPGFFERTYGICADDPIVLND</sequence>
<dbReference type="RefSeq" id="WP_002794655.1">
    <property type="nucleotide sequence ID" value="NZ_HE973594.1"/>
</dbReference>
<feature type="domain" description="Antitoxin FitA-like ribbon-helix-helix" evidence="1">
    <location>
        <begin position="2"/>
        <end position="40"/>
    </location>
</feature>
<dbReference type="InterPro" id="IPR053853">
    <property type="entry name" value="FitA-like_RHH"/>
</dbReference>
<name>I4HWU4_MICAE</name>
<dbReference type="EMBL" id="CAIN01000237">
    <property type="protein sequence ID" value="CCI26518.1"/>
    <property type="molecule type" value="Genomic_DNA"/>
</dbReference>
<dbReference type="Pfam" id="PF22513">
    <property type="entry name" value="FitA-like_RHH"/>
    <property type="match status" value="1"/>
</dbReference>
<reference evidence="2 3" key="1">
    <citation type="submission" date="2012-04" db="EMBL/GenBank/DDBJ databases">
        <authorList>
            <person name="Genoscope - CEA"/>
        </authorList>
    </citation>
    <scope>NUCLEOTIDE SEQUENCE [LARGE SCALE GENOMIC DNA]</scope>
    <source>
        <strain evidence="2 3">9808</strain>
    </source>
</reference>
<comment type="caution">
    <text evidence="2">The sequence shown here is derived from an EMBL/GenBank/DDBJ whole genome shotgun (WGS) entry which is preliminary data.</text>
</comment>
<evidence type="ECO:0000259" key="1">
    <source>
        <dbReference type="Pfam" id="PF22513"/>
    </source>
</evidence>
<dbReference type="GO" id="GO:0006355">
    <property type="term" value="P:regulation of DNA-templated transcription"/>
    <property type="evidence" value="ECO:0007669"/>
    <property type="project" value="InterPro"/>
</dbReference>